<proteinExistence type="predicted"/>
<feature type="region of interest" description="Disordered" evidence="1">
    <location>
        <begin position="1"/>
        <end position="23"/>
    </location>
</feature>
<dbReference type="EMBL" id="KI392591">
    <property type="protein sequence ID" value="ERN12959.1"/>
    <property type="molecule type" value="Genomic_DNA"/>
</dbReference>
<dbReference type="Gramene" id="ERN12959">
    <property type="protein sequence ID" value="ERN12959"/>
    <property type="gene ID" value="AMTR_s00040p00015720"/>
</dbReference>
<evidence type="ECO:0000313" key="2">
    <source>
        <dbReference type="EMBL" id="ERN12959.1"/>
    </source>
</evidence>
<dbReference type="HOGENOM" id="CLU_2592947_0_0_1"/>
<evidence type="ECO:0008006" key="4">
    <source>
        <dbReference type="Google" id="ProtNLM"/>
    </source>
</evidence>
<sequence>MNEPNQISMRHLEAEDSDSDEDSCVVGSYSDRITLGLPSSGPLKIEDVKNAFRASALKWHPDKHQGPSQVTFVKVSSLIL</sequence>
<dbReference type="eggNOG" id="KOG0714">
    <property type="taxonomic scope" value="Eukaryota"/>
</dbReference>
<gene>
    <name evidence="2" type="ORF">AMTR_s00040p00015720</name>
</gene>
<dbReference type="PANTHER" id="PTHR45376:SF5">
    <property type="entry name" value="CHAPERONE DNAJ-DOMAIN SUPERFAMILY PROTEIN"/>
    <property type="match status" value="1"/>
</dbReference>
<dbReference type="SUPFAM" id="SSF46565">
    <property type="entry name" value="Chaperone J-domain"/>
    <property type="match status" value="1"/>
</dbReference>
<evidence type="ECO:0000313" key="3">
    <source>
        <dbReference type="Proteomes" id="UP000017836"/>
    </source>
</evidence>
<dbReference type="Proteomes" id="UP000017836">
    <property type="component" value="Unassembled WGS sequence"/>
</dbReference>
<dbReference type="AlphaFoldDB" id="W1PY32"/>
<protein>
    <recommendedName>
        <fullName evidence="4">J domain-containing protein</fullName>
    </recommendedName>
</protein>
<dbReference type="Gene3D" id="1.10.287.110">
    <property type="entry name" value="DnaJ domain"/>
    <property type="match status" value="1"/>
</dbReference>
<organism evidence="2 3">
    <name type="scientific">Amborella trichopoda</name>
    <dbReference type="NCBI Taxonomy" id="13333"/>
    <lineage>
        <taxon>Eukaryota</taxon>
        <taxon>Viridiplantae</taxon>
        <taxon>Streptophyta</taxon>
        <taxon>Embryophyta</taxon>
        <taxon>Tracheophyta</taxon>
        <taxon>Spermatophyta</taxon>
        <taxon>Magnoliopsida</taxon>
        <taxon>Amborellales</taxon>
        <taxon>Amborellaceae</taxon>
        <taxon>Amborella</taxon>
    </lineage>
</organism>
<dbReference type="InterPro" id="IPR036869">
    <property type="entry name" value="J_dom_sf"/>
</dbReference>
<accession>W1PY32</accession>
<dbReference type="PANTHER" id="PTHR45376">
    <property type="entry name" value="CHAPERONE DNAJ-DOMAIN SUPERFAMILY PROTEIN-RELATED"/>
    <property type="match status" value="1"/>
</dbReference>
<keyword evidence="3" id="KW-1185">Reference proteome</keyword>
<reference evidence="3" key="1">
    <citation type="journal article" date="2013" name="Science">
        <title>The Amborella genome and the evolution of flowering plants.</title>
        <authorList>
            <consortium name="Amborella Genome Project"/>
        </authorList>
    </citation>
    <scope>NUCLEOTIDE SEQUENCE [LARGE SCALE GENOMIC DNA]</scope>
</reference>
<dbReference type="STRING" id="13333.W1PY32"/>
<name>W1PY32_AMBTC</name>
<evidence type="ECO:0000256" key="1">
    <source>
        <dbReference type="SAM" id="MobiDB-lite"/>
    </source>
</evidence>